<evidence type="ECO:0000256" key="2">
    <source>
        <dbReference type="ARBA" id="ARBA00010992"/>
    </source>
</evidence>
<proteinExistence type="inferred from homology"/>
<dbReference type="Gene3D" id="1.20.1250.20">
    <property type="entry name" value="MFS general substrate transporter like domains"/>
    <property type="match status" value="1"/>
</dbReference>
<dbReference type="InterPro" id="IPR036259">
    <property type="entry name" value="MFS_trans_sf"/>
</dbReference>
<dbReference type="AlphaFoldDB" id="A0A8H7T0F4"/>
<sequence length="543" mass="59920">MASEPPQEKSATVTDHDELRDGEKDLKSSDAVADAAIRGQAITGYEDLTPWQTVKQFKMATALCFAAAFSAATDGYQIGINASIIANKGFVKQFATETNANGSPALASPILSGWASIMSVGQIIGMIALSFWTVRFGRKIAMYTYWLILVASIIAETRARSWEGWLIGKLLAGIGVGCLQSTIPAYISECAPPRIRGGLLMLYSFWWTLGSFFAQVALNSLNTDNPHNYLNPLYSQWAQIGLMLIVYVIIPESPAWCVTAGKMERAKKSLLYLNRGIDNYDVDKQLEIIVLNVEHERALSIEQRREKWYNIFRGVDGRRTVTTLWTNLSQQFIGLSLFGTFGTYFFQQAGLKNPFRIKVITSSIQIATVIVVVFSADRLGRRYIACCGTTLSWLACVAIGVLGVAPSTNASTYVFILFACLWNVGLAANGATGWGFIGEISSQRLRPYTAGFGAAATCIVGVVMGVLVPYMTNVNKWGWGLKTAWFYVGMGAPFVLGMWYLIPETNGRSSAELDELFERGIKAWRFHKTETATQRIIKENETK</sequence>
<comment type="subcellular location">
    <subcellularLocation>
        <location evidence="1">Membrane</location>
        <topology evidence="1">Multi-pass membrane protein</topology>
    </subcellularLocation>
</comment>
<evidence type="ECO:0000313" key="9">
    <source>
        <dbReference type="EMBL" id="KAG4410947.1"/>
    </source>
</evidence>
<accession>A0A8H7T0F4</accession>
<keyword evidence="10" id="KW-1185">Reference proteome</keyword>
<comment type="caution">
    <text evidence="9">The sequence shown here is derived from an EMBL/GenBank/DDBJ whole genome shotgun (WGS) entry which is preliminary data.</text>
</comment>
<dbReference type="InterPro" id="IPR050360">
    <property type="entry name" value="MFS_Sugar_Transporters"/>
</dbReference>
<feature type="transmembrane region" description="Helical" evidence="7">
    <location>
        <begin position="449"/>
        <end position="472"/>
    </location>
</feature>
<dbReference type="SUPFAM" id="SSF103473">
    <property type="entry name" value="MFS general substrate transporter"/>
    <property type="match status" value="1"/>
</dbReference>
<evidence type="ECO:0000313" key="10">
    <source>
        <dbReference type="Proteomes" id="UP000664132"/>
    </source>
</evidence>
<feature type="transmembrane region" description="Helical" evidence="7">
    <location>
        <begin position="238"/>
        <end position="258"/>
    </location>
</feature>
<dbReference type="PANTHER" id="PTHR48022">
    <property type="entry name" value="PLASTIDIC GLUCOSE TRANSPORTER 4"/>
    <property type="match status" value="1"/>
</dbReference>
<feature type="region of interest" description="Disordered" evidence="6">
    <location>
        <begin position="1"/>
        <end position="27"/>
    </location>
</feature>
<feature type="compositionally biased region" description="Basic and acidic residues" evidence="6">
    <location>
        <begin position="14"/>
        <end position="27"/>
    </location>
</feature>
<keyword evidence="4 7" id="KW-1133">Transmembrane helix</keyword>
<feature type="transmembrane region" description="Helical" evidence="7">
    <location>
        <begin position="328"/>
        <end position="347"/>
    </location>
</feature>
<dbReference type="GO" id="GO:0016020">
    <property type="term" value="C:membrane"/>
    <property type="evidence" value="ECO:0007669"/>
    <property type="project" value="UniProtKB-SubCell"/>
</dbReference>
<evidence type="ECO:0000256" key="5">
    <source>
        <dbReference type="ARBA" id="ARBA00023136"/>
    </source>
</evidence>
<dbReference type="PROSITE" id="PS00217">
    <property type="entry name" value="SUGAR_TRANSPORT_2"/>
    <property type="match status" value="1"/>
</dbReference>
<feature type="transmembrane region" description="Helical" evidence="7">
    <location>
        <begin position="111"/>
        <end position="133"/>
    </location>
</feature>
<comment type="similarity">
    <text evidence="2">Belongs to the major facilitator superfamily. Sugar transporter (TC 2.A.1.1) family.</text>
</comment>
<feature type="transmembrane region" description="Helical" evidence="7">
    <location>
        <begin position="359"/>
        <end position="376"/>
    </location>
</feature>
<feature type="domain" description="Major facilitator superfamily (MFS) profile" evidence="8">
    <location>
        <begin position="63"/>
        <end position="506"/>
    </location>
</feature>
<dbReference type="FunFam" id="1.20.1250.20:FF:000594">
    <property type="entry name" value="MFS alpha-glucoside transporter"/>
    <property type="match status" value="1"/>
</dbReference>
<dbReference type="PANTHER" id="PTHR48022:SF2">
    <property type="entry name" value="PLASTIDIC GLUCOSE TRANSPORTER 4"/>
    <property type="match status" value="1"/>
</dbReference>
<feature type="transmembrane region" description="Helical" evidence="7">
    <location>
        <begin position="411"/>
        <end position="437"/>
    </location>
</feature>
<dbReference type="InterPro" id="IPR020846">
    <property type="entry name" value="MFS_dom"/>
</dbReference>
<dbReference type="PROSITE" id="PS00216">
    <property type="entry name" value="SUGAR_TRANSPORT_1"/>
    <property type="match status" value="1"/>
</dbReference>
<gene>
    <name evidence="9" type="ORF">IFR04_015921</name>
</gene>
<evidence type="ECO:0000256" key="6">
    <source>
        <dbReference type="SAM" id="MobiDB-lite"/>
    </source>
</evidence>
<dbReference type="GO" id="GO:0005351">
    <property type="term" value="F:carbohydrate:proton symporter activity"/>
    <property type="evidence" value="ECO:0007669"/>
    <property type="project" value="TreeGrafter"/>
</dbReference>
<dbReference type="EMBL" id="JAFJYH010000551">
    <property type="protein sequence ID" value="KAG4410947.1"/>
    <property type="molecule type" value="Genomic_DNA"/>
</dbReference>
<reference evidence="9" key="1">
    <citation type="submission" date="2021-02" db="EMBL/GenBank/DDBJ databases">
        <title>Genome sequence Cadophora malorum strain M34.</title>
        <authorList>
            <person name="Stefanovic E."/>
            <person name="Vu D."/>
            <person name="Scully C."/>
            <person name="Dijksterhuis J."/>
            <person name="Roader J."/>
            <person name="Houbraken J."/>
        </authorList>
    </citation>
    <scope>NUCLEOTIDE SEQUENCE</scope>
    <source>
        <strain evidence="9">M34</strain>
    </source>
</reference>
<feature type="transmembrane region" description="Helical" evidence="7">
    <location>
        <begin position="484"/>
        <end position="502"/>
    </location>
</feature>
<feature type="transmembrane region" description="Helical" evidence="7">
    <location>
        <begin position="383"/>
        <end position="405"/>
    </location>
</feature>
<keyword evidence="5 7" id="KW-0472">Membrane</keyword>
<keyword evidence="3 7" id="KW-0812">Transmembrane</keyword>
<dbReference type="OrthoDB" id="2544694at2759"/>
<evidence type="ECO:0000256" key="7">
    <source>
        <dbReference type="SAM" id="Phobius"/>
    </source>
</evidence>
<dbReference type="Proteomes" id="UP000664132">
    <property type="component" value="Unassembled WGS sequence"/>
</dbReference>
<evidence type="ECO:0000256" key="3">
    <source>
        <dbReference type="ARBA" id="ARBA00022692"/>
    </source>
</evidence>
<evidence type="ECO:0000256" key="4">
    <source>
        <dbReference type="ARBA" id="ARBA00022989"/>
    </source>
</evidence>
<name>A0A8H7T0F4_9HELO</name>
<dbReference type="InterPro" id="IPR005828">
    <property type="entry name" value="MFS_sugar_transport-like"/>
</dbReference>
<protein>
    <recommendedName>
        <fullName evidence="8">Major facilitator superfamily (MFS) profile domain-containing protein</fullName>
    </recommendedName>
</protein>
<dbReference type="PROSITE" id="PS50850">
    <property type="entry name" value="MFS"/>
    <property type="match status" value="1"/>
</dbReference>
<evidence type="ECO:0000259" key="8">
    <source>
        <dbReference type="PROSITE" id="PS50850"/>
    </source>
</evidence>
<dbReference type="Pfam" id="PF00083">
    <property type="entry name" value="Sugar_tr"/>
    <property type="match status" value="1"/>
</dbReference>
<dbReference type="InterPro" id="IPR005829">
    <property type="entry name" value="Sugar_transporter_CS"/>
</dbReference>
<evidence type="ECO:0000256" key="1">
    <source>
        <dbReference type="ARBA" id="ARBA00004141"/>
    </source>
</evidence>
<feature type="transmembrane region" description="Helical" evidence="7">
    <location>
        <begin position="199"/>
        <end position="218"/>
    </location>
</feature>
<organism evidence="9 10">
    <name type="scientific">Cadophora malorum</name>
    <dbReference type="NCBI Taxonomy" id="108018"/>
    <lineage>
        <taxon>Eukaryota</taxon>
        <taxon>Fungi</taxon>
        <taxon>Dikarya</taxon>
        <taxon>Ascomycota</taxon>
        <taxon>Pezizomycotina</taxon>
        <taxon>Leotiomycetes</taxon>
        <taxon>Helotiales</taxon>
        <taxon>Ploettnerulaceae</taxon>
        <taxon>Cadophora</taxon>
    </lineage>
</organism>